<reference evidence="3" key="5">
    <citation type="journal article" date="2018" name="Nat. Plants">
        <title>Whole-genome landscape of Medicago truncatula symbiotic genes.</title>
        <authorList>
            <person name="Pecrix Y."/>
            <person name="Gamas P."/>
            <person name="Carrere S."/>
        </authorList>
    </citation>
    <scope>NUCLEOTIDE SEQUENCE</scope>
    <source>
        <tissue evidence="3">Leaves</tissue>
    </source>
</reference>
<evidence type="ECO:0000259" key="1">
    <source>
        <dbReference type="PROSITE" id="PS52045"/>
    </source>
</evidence>
<evidence type="ECO:0000313" key="2">
    <source>
        <dbReference type="EMBL" id="KEH18188.1"/>
    </source>
</evidence>
<dbReference type="EnsemblPlants" id="KEH18188">
    <property type="protein sequence ID" value="KEH18188"/>
    <property type="gene ID" value="MTR_8g012985"/>
</dbReference>
<dbReference type="Proteomes" id="UP000002051">
    <property type="component" value="Chromosome 8"/>
</dbReference>
<dbReference type="PROSITE" id="PS52045">
    <property type="entry name" value="NEPROSIN_PEP_CD"/>
    <property type="match status" value="1"/>
</dbReference>
<evidence type="ECO:0000313" key="6">
    <source>
        <dbReference type="Proteomes" id="UP000265566"/>
    </source>
</evidence>
<reference evidence="4" key="3">
    <citation type="submission" date="2015-04" db="UniProtKB">
        <authorList>
            <consortium name="EnsemblPlants"/>
        </authorList>
    </citation>
    <scope>IDENTIFICATION</scope>
    <source>
        <strain evidence="4">cv. Jemalong A17</strain>
    </source>
</reference>
<sequence>MKIYGAYTGIVGYELSVQAQQYSLSAIWVESGSSSELNSIKVGAGVFPTLYGDNQLRITGQWTADGYNQTGCFNSNCPGFVQVNRDKEYALGSVISPPNSIGATQKLFAIFLIIQDRHSGHWWLYVENESKFVGYWPKDLFTHLKEGASLIRFGGQTYSPPNKNIPPMGSGRFPKEKFTNSSFMARLKIIDSQRNEIDVKPEDMKPYRDTSTNCYDLEYHGYEGPLYRQAFLYGGPGGPNCSK</sequence>
<reference evidence="2 5" key="2">
    <citation type="journal article" date="2014" name="BMC Genomics">
        <title>An improved genome release (version Mt4.0) for the model legume Medicago truncatula.</title>
        <authorList>
            <person name="Tang H."/>
            <person name="Krishnakumar V."/>
            <person name="Bidwell S."/>
            <person name="Rosen B."/>
            <person name="Chan A."/>
            <person name="Zhou S."/>
            <person name="Gentzbittel L."/>
            <person name="Childs K.L."/>
            <person name="Yandell M."/>
            <person name="Gundlach H."/>
            <person name="Mayer K.F."/>
            <person name="Schwartz D.C."/>
            <person name="Town C.D."/>
        </authorList>
    </citation>
    <scope>GENOME REANNOTATION</scope>
    <source>
        <strain evidence="2">A17</strain>
        <strain evidence="4 5">cv. Jemalong A17</strain>
    </source>
</reference>
<dbReference type="Pfam" id="PF03080">
    <property type="entry name" value="Neprosin"/>
    <property type="match status" value="1"/>
</dbReference>
<evidence type="ECO:0000313" key="4">
    <source>
        <dbReference type="EnsemblPlants" id="KEH18188"/>
    </source>
</evidence>
<dbReference type="InterPro" id="IPR053168">
    <property type="entry name" value="Glutamic_endopeptidase"/>
</dbReference>
<dbReference type="Gene3D" id="3.90.1320.10">
    <property type="entry name" value="Outer-capsid protein sigma 3, large lobe"/>
    <property type="match status" value="1"/>
</dbReference>
<keyword evidence="5" id="KW-1185">Reference proteome</keyword>
<dbReference type="PANTHER" id="PTHR31589">
    <property type="entry name" value="PROTEIN, PUTATIVE (DUF239)-RELATED-RELATED"/>
    <property type="match status" value="1"/>
</dbReference>
<dbReference type="InterPro" id="IPR004314">
    <property type="entry name" value="Neprosin"/>
</dbReference>
<proteinExistence type="predicted"/>
<dbReference type="HOGENOM" id="CLU_030538_4_0_1"/>
<protein>
    <submittedName>
        <fullName evidence="2">Carboxyl-terminal peptidase</fullName>
    </submittedName>
    <submittedName>
        <fullName evidence="3">Putative neprosin</fullName>
    </submittedName>
</protein>
<organism evidence="2 5">
    <name type="scientific">Medicago truncatula</name>
    <name type="common">Barrel medic</name>
    <name type="synonym">Medicago tribuloides</name>
    <dbReference type="NCBI Taxonomy" id="3880"/>
    <lineage>
        <taxon>Eukaryota</taxon>
        <taxon>Viridiplantae</taxon>
        <taxon>Streptophyta</taxon>
        <taxon>Embryophyta</taxon>
        <taxon>Tracheophyta</taxon>
        <taxon>Spermatophyta</taxon>
        <taxon>Magnoliopsida</taxon>
        <taxon>eudicotyledons</taxon>
        <taxon>Gunneridae</taxon>
        <taxon>Pentapetalae</taxon>
        <taxon>rosids</taxon>
        <taxon>fabids</taxon>
        <taxon>Fabales</taxon>
        <taxon>Fabaceae</taxon>
        <taxon>Papilionoideae</taxon>
        <taxon>50 kb inversion clade</taxon>
        <taxon>NPAAA clade</taxon>
        <taxon>Hologalegina</taxon>
        <taxon>IRL clade</taxon>
        <taxon>Trifolieae</taxon>
        <taxon>Medicago</taxon>
    </lineage>
</organism>
<evidence type="ECO:0000313" key="5">
    <source>
        <dbReference type="Proteomes" id="UP000002051"/>
    </source>
</evidence>
<dbReference type="EMBL" id="PSQE01000008">
    <property type="protein sequence ID" value="RHN39067.1"/>
    <property type="molecule type" value="Genomic_DNA"/>
</dbReference>
<feature type="domain" description="Neprosin PEP catalytic" evidence="1">
    <location>
        <begin position="1"/>
        <end position="242"/>
    </location>
</feature>
<dbReference type="OrthoDB" id="1858978at2759"/>
<evidence type="ECO:0000313" key="3">
    <source>
        <dbReference type="EMBL" id="RHN39067.1"/>
    </source>
</evidence>
<dbReference type="STRING" id="3880.A0A072TMV4"/>
<dbReference type="AlphaFoldDB" id="A0A072TMV4"/>
<dbReference type="Proteomes" id="UP000265566">
    <property type="component" value="Chromosome 8"/>
</dbReference>
<dbReference type="PANTHER" id="PTHR31589:SF233">
    <property type="entry name" value="PROTEIN, PUTATIVE (DUF239)-RELATED"/>
    <property type="match status" value="1"/>
</dbReference>
<gene>
    <name evidence="4" type="primary">25500331</name>
    <name evidence="2" type="ordered locus">MTR_8g012985</name>
    <name evidence="3" type="ORF">MtrunA17_Chr8g0339871</name>
</gene>
<reference evidence="2 5" key="1">
    <citation type="journal article" date="2011" name="Nature">
        <title>The Medicago genome provides insight into the evolution of rhizobial symbioses.</title>
        <authorList>
            <person name="Young N.D."/>
            <person name="Debelle F."/>
            <person name="Oldroyd G.E."/>
            <person name="Geurts R."/>
            <person name="Cannon S.B."/>
            <person name="Udvardi M.K."/>
            <person name="Benedito V.A."/>
            <person name="Mayer K.F."/>
            <person name="Gouzy J."/>
            <person name="Schoof H."/>
            <person name="Van de Peer Y."/>
            <person name="Proost S."/>
            <person name="Cook D.R."/>
            <person name="Meyers B.C."/>
            <person name="Spannagl M."/>
            <person name="Cheung F."/>
            <person name="De Mita S."/>
            <person name="Krishnakumar V."/>
            <person name="Gundlach H."/>
            <person name="Zhou S."/>
            <person name="Mudge J."/>
            <person name="Bharti A.K."/>
            <person name="Murray J.D."/>
            <person name="Naoumkina M.A."/>
            <person name="Rosen B."/>
            <person name="Silverstein K.A."/>
            <person name="Tang H."/>
            <person name="Rombauts S."/>
            <person name="Zhao P.X."/>
            <person name="Zhou P."/>
            <person name="Barbe V."/>
            <person name="Bardou P."/>
            <person name="Bechner M."/>
            <person name="Bellec A."/>
            <person name="Berger A."/>
            <person name="Berges H."/>
            <person name="Bidwell S."/>
            <person name="Bisseling T."/>
            <person name="Choisne N."/>
            <person name="Couloux A."/>
            <person name="Denny R."/>
            <person name="Deshpande S."/>
            <person name="Dai X."/>
            <person name="Doyle J.J."/>
            <person name="Dudez A.M."/>
            <person name="Farmer A.D."/>
            <person name="Fouteau S."/>
            <person name="Franken C."/>
            <person name="Gibelin C."/>
            <person name="Gish J."/>
            <person name="Goldstein S."/>
            <person name="Gonzalez A.J."/>
            <person name="Green P.J."/>
            <person name="Hallab A."/>
            <person name="Hartog M."/>
            <person name="Hua A."/>
            <person name="Humphray S.J."/>
            <person name="Jeong D.H."/>
            <person name="Jing Y."/>
            <person name="Jocker A."/>
            <person name="Kenton S.M."/>
            <person name="Kim D.J."/>
            <person name="Klee K."/>
            <person name="Lai H."/>
            <person name="Lang C."/>
            <person name="Lin S."/>
            <person name="Macmil S.L."/>
            <person name="Magdelenat G."/>
            <person name="Matthews L."/>
            <person name="McCorrison J."/>
            <person name="Monaghan E.L."/>
            <person name="Mun J.H."/>
            <person name="Najar F.Z."/>
            <person name="Nicholson C."/>
            <person name="Noirot C."/>
            <person name="O'Bleness M."/>
            <person name="Paule C.R."/>
            <person name="Poulain J."/>
            <person name="Prion F."/>
            <person name="Qin B."/>
            <person name="Qu C."/>
            <person name="Retzel E.F."/>
            <person name="Riddle C."/>
            <person name="Sallet E."/>
            <person name="Samain S."/>
            <person name="Samson N."/>
            <person name="Sanders I."/>
            <person name="Saurat O."/>
            <person name="Scarpelli C."/>
            <person name="Schiex T."/>
            <person name="Segurens B."/>
            <person name="Severin A.J."/>
            <person name="Sherrier D.J."/>
            <person name="Shi R."/>
            <person name="Sims S."/>
            <person name="Singer S.R."/>
            <person name="Sinharoy S."/>
            <person name="Sterck L."/>
            <person name="Viollet A."/>
            <person name="Wang B.B."/>
            <person name="Wang K."/>
            <person name="Wang M."/>
            <person name="Wang X."/>
            <person name="Warfsmann J."/>
            <person name="Weissenbach J."/>
            <person name="White D.D."/>
            <person name="White J.D."/>
            <person name="Wiley G.B."/>
            <person name="Wincker P."/>
            <person name="Xing Y."/>
            <person name="Yang L."/>
            <person name="Yao Z."/>
            <person name="Ying F."/>
            <person name="Zhai J."/>
            <person name="Zhou L."/>
            <person name="Zuber A."/>
            <person name="Denarie J."/>
            <person name="Dixon R.A."/>
            <person name="May G.D."/>
            <person name="Schwartz D.C."/>
            <person name="Rogers J."/>
            <person name="Quetier F."/>
            <person name="Town C.D."/>
            <person name="Roe B.A."/>
        </authorList>
    </citation>
    <scope>NUCLEOTIDE SEQUENCE [LARGE SCALE GENOMIC DNA]</scope>
    <source>
        <strain evidence="2">A17</strain>
        <strain evidence="4 5">cv. Jemalong A17</strain>
    </source>
</reference>
<accession>A0A072TMV4</accession>
<reference evidence="6" key="4">
    <citation type="journal article" date="2018" name="Nat. Plants">
        <title>Whole-genome landscape of Medicago truncatula symbiotic genes.</title>
        <authorList>
            <person name="Pecrix Y."/>
            <person name="Staton S.E."/>
            <person name="Sallet E."/>
            <person name="Lelandais-Briere C."/>
            <person name="Moreau S."/>
            <person name="Carrere S."/>
            <person name="Blein T."/>
            <person name="Jardinaud M.F."/>
            <person name="Latrasse D."/>
            <person name="Zouine M."/>
            <person name="Zahm M."/>
            <person name="Kreplak J."/>
            <person name="Mayjonade B."/>
            <person name="Satge C."/>
            <person name="Perez M."/>
            <person name="Cauet S."/>
            <person name="Marande W."/>
            <person name="Chantry-Darmon C."/>
            <person name="Lopez-Roques C."/>
            <person name="Bouchez O."/>
            <person name="Berard A."/>
            <person name="Debelle F."/>
            <person name="Munos S."/>
            <person name="Bendahmane A."/>
            <person name="Berges H."/>
            <person name="Niebel A."/>
            <person name="Buitink J."/>
            <person name="Frugier F."/>
            <person name="Benhamed M."/>
            <person name="Crespi M."/>
            <person name="Gouzy J."/>
            <person name="Gamas P."/>
        </authorList>
    </citation>
    <scope>NUCLEOTIDE SEQUENCE [LARGE SCALE GENOMIC DNA]</scope>
    <source>
        <strain evidence="6">cv. Jemalong A17</strain>
    </source>
</reference>
<dbReference type="Gramene" id="rna45059">
    <property type="protein sequence ID" value="RHN39067.1"/>
    <property type="gene ID" value="gene45059"/>
</dbReference>
<dbReference type="EMBL" id="CM001224">
    <property type="protein sequence ID" value="KEH18188.1"/>
    <property type="molecule type" value="Genomic_DNA"/>
</dbReference>
<name>A0A072TMV4_MEDTR</name>